<dbReference type="Proteomes" id="UP000554482">
    <property type="component" value="Unassembled WGS sequence"/>
</dbReference>
<evidence type="ECO:0000259" key="2">
    <source>
        <dbReference type="Pfam" id="PF14649"/>
    </source>
</evidence>
<dbReference type="GO" id="GO:0005737">
    <property type="term" value="C:cytoplasm"/>
    <property type="evidence" value="ECO:0007669"/>
    <property type="project" value="TreeGrafter"/>
</dbReference>
<dbReference type="PANTHER" id="PTHR13650:SF0">
    <property type="entry name" value="SPATACSIN"/>
    <property type="match status" value="1"/>
</dbReference>
<dbReference type="PANTHER" id="PTHR13650">
    <property type="entry name" value="SPATACSIN"/>
    <property type="match status" value="1"/>
</dbReference>
<dbReference type="InterPro" id="IPR028103">
    <property type="entry name" value="Spatacsin"/>
</dbReference>
<dbReference type="InterPro" id="IPR028107">
    <property type="entry name" value="Spatacsin_C_dom"/>
</dbReference>
<comment type="caution">
    <text evidence="3">The sequence shown here is derived from an EMBL/GenBank/DDBJ whole genome shotgun (WGS) entry which is preliminary data.</text>
</comment>
<name>A0A7J6X8C6_THATH</name>
<sequence>MVYSCGSEAVDGPAILQLQKWDSAQFDVSEFCEAFISPTRDLLLLLSHQCEASLLPLFTGKNNTNDLGFSSECLQGSGSFCSSLSAAPHRSDSLDNLPSTSGSVEDVFIPPVESTPTGCKRYPIIYGVKSLAWGHCGDAYEQHKDTGFKELLFVSGDHGITVHGFCHLDKSTQNMPEHVVGQGRWVEWGPETVQNTQSCLYEKTTGNIWHVNGNTETKGTSHDVTIGTDGELYSGNFSSKKWLRSFLTNVENIESEGNFWSKFPVKSSYPCSAEVVSFRIFDNTALLLDFLIRSDRSNIKKKLNAETVLLESPGDGPVHSKSNSLYTIDSTEEGPKVCNKETGSSLKCSKVFSSTSHRLVGFVLIFVDPILDSDCSGNVNTTNQVFVVVTMIYQGGLQWISSKKLQDVSLNPTTVFEWTDFQFSDNLLLCLHASGLIFVNDANTSEPVGCLDILQICGLNPKPNLLNQEELRSANVHNQHDKIRYKAGHGTKDTRRVFKKLMVGSSSFLAAVDEDSVIYVICPGDYYSEKSSTNTLVPHLQNFGIGMLIGWEVGGLQIGCQNPLSGLSSYHSVNISSRVQRQQKSFIQGRGGKSVSNLSGFSVASPNNNEVVHSSEMMPSPLRKIFLPVEGCRKDDFICFSPFGITRLIKKRNLNNEKDFKIVHMNLHVALEVHDDRGVNSQSTKFSSLDKEGTFIGEAVGCSFQGCLYLVTQDGFSVVLPSVSISSNGIPVESFSYWRPSSSTASGHQIDLTTYKDKVHWPLWKLEVLDRVLLYEGPEAADHLCSINGWDLKTARLRHLQLALDYLKVDEIQKSLESIGEINIAEEGILRILLTAVYQLFCKVGNDNEVALASRLLDLAASFATRVIRKYGLLRYESGMSMFQMITDSKINSAPPAFSNKEASEMNYSRRLHEMAHFLEIIRTMQCRLDAKNRWPAQVLVDDRDTLNMVDAKFSLDESCIPGYSLDAFPSDTERQRQLAPPASDSNNEGTEKLALIPIGSSESPTQLNLENHSELSIFSSQGDSDVKSMIPLENPKDMIARWEIEKLDLKTVVKDALHSGRLPLAVLQLHIQRVRDLVSEEEHHDIFTEIRDVGRTIAYDLFLKGETGLAISTLQRLGEDIEISLKQLLFGTVRRSLRVQVAAEMQSCEYLASNEWKILERIALIERLYPSCNFWGSFHSQQEKLSNFRSRTALPEEDNLQLMCSHSGKDYIIECGEIDGAVIGPWENIGESSSINVVEEDTMHFGYWAAAAVWSDAWDQKTIDRIVLDQPFHMGVHVSWESQLEYYMCRNDWEEVFKLLDVIPSSLLSNGSLQVNLDGLHSAAVDGFTKRYRGYQNYVCSAGELDSVCMNISNIKILKFSSSNMCNTWLRVFMEQELARKNIFLKGFFECTTEIIQLLSHAGFIINKSKASIPDESSKNLPDSGSSDPDGEYQKDTLQAFHKVFIHHCAQYDLPHLLDLYLDHHELVLENGSLNLLLEAAGDREWAKWLLLSRVKGHEYDASFSNARSVISHNSVSSSNLRDLEIDEIICTVDDMAEGGGELAALATLLHAPAPIQKCLCSGSVIRHFSSSSQCTLENLRPGLQRFPTLWRTLVAACFGQDVNGSSLGPNAKNVFGDSALSDYLNWRENIFTSAGHDTSLVQMLPCWFSKPIRRLIQLFVQGPFGWQSLAEVSTGEYFLHKDMENFINTHENAGVSAISWEAAIQKRVEEELYASALEEAGFGVEHHLHRGRALAAFNHLLGVRIKNLRAGNTYQKQSNASVHGKTNVQADVQMLLAPVTQSEESLLSSVMPLAIVNFEEPVLVASCAFLLELCGLSASMLRVDIAALRRISSFYVSNEYDEHMKHLSPKSFHAVPHEGDITVSLARALADDYLHKDSGSILGNGMPRNAATNKQPSRPLLAVLQHLEKVSLPSMVDGKTCGSWLFNGSGDGTEIRFLQKTASQHWSLVTSFCQMHQMPLSTKYLALLAKDNDWVGFLTEAQVGGYSSDVIVHVASEEFSDPRLKIHILTVLKSMCSTRRKVNSSLSLTSMGKGDEMDFSTENNFIIPVELFGLLAECEKQQNPGEALLVRAKDLRWSLLAIIASCFPDITSLACLTVWLEITAARETSSIKVNDIASQIANNVGAAVEATNALSAGSRSPEFHYNRKNAKRRCLIESTSGNFTVPIPSTVSTTSGLSGMSVSHDITSEEGKWKQADEEVKVLNDPDEGLVSLSKMVRVLCEQRLFLPLLRAFEMFLPSCSLLPFIRALQAFSQMRLSEASAHLASFSVRIKDEPLQLKTNISREGKLGSLWIGSTAVAAADAMLSTCPSAYEKRCLLQLLSATDYGDGGSAATCFRRLYWKVNLAEPSLRKDDHLYLGNEPLDDASLLSALEKHGHWDQARNWARQLEATGGLWKSAVHHVTETQAEAMVAEWKEFLWDVPEERAALWTHCQKLFLRYSFPALQAGLFFLNHAEAVEKDVSAKELHEMLLLSLQWLSGIITQSNPVYPLHLLREIETRVWLLAVESEAQVETVGAFTLNNYSQNLTSGSTSNIIERTASNITKMDNHLNARRSRPLEKSDIKESNLTHPYNLQVLDTSPSATAVNSTKTKRRAKSYLHSKKLIAEVVDKSSDPDEGPTSPINFNTEFFKSTLPQEENVKAEASVSRWEERVGPEELERAVLSLLEFGQVTAAKQLQHKLSPEHVPSEFLLVDVALKLAAISTPACSELSISMLDADVLSVIQSYNVSSESYGDPLQVLESLAIRCTENGGQGLCKRIIAVVKAANVLGLSFAEAFGKRPLELLQLLSLKAQDSFEEAKSIVQTHSMPPANIAQILAESFLKGLLAAHRGGYMDFQKEEGPAPLLWRISDFLKWAELCPSEPEIGHALMRLVITGQEVPHACEVELLILAHHFYKSSACLDGVDVLVALAATRVECYVSEGDFTCLARLVTGVSNFHALNFILGILIENGQLDLLLQKYSAADSATGTAEAVRGFRMAVLTSLKHFNPHDFDACALVYNHFDMKHETAALLESQAMQCIDQWFLRYDKEQNEDLLEAMHYFIKAAEVHTTIDTGNKTRRVCAQAFLLSLQIRMPDFDWLNLSMTNARRALVEQSRFQEALIVADAYNLNQPSEWALVLWNQMLKPELTEQFVAEFVAVLPLQPSMLADVAKFYRAEVAARGDQTNFSVWLSPGGLPAEWLKHLARSFRCLLKRTRDIRLRLQLATVATGFTDVVEACLKALDRVPDTAGPLVLRKGHGGAYLPLM</sequence>
<reference evidence="3 4" key="1">
    <citation type="submission" date="2020-06" db="EMBL/GenBank/DDBJ databases">
        <title>Transcriptomic and genomic resources for Thalictrum thalictroides and T. hernandezii: Facilitating candidate gene discovery in an emerging model plant lineage.</title>
        <authorList>
            <person name="Arias T."/>
            <person name="Riano-Pachon D.M."/>
            <person name="Di Stilio V.S."/>
        </authorList>
    </citation>
    <scope>NUCLEOTIDE SEQUENCE [LARGE SCALE GENOMIC DNA]</scope>
    <source>
        <strain evidence="4">cv. WT478/WT964</strain>
        <tissue evidence="3">Leaves</tissue>
    </source>
</reference>
<keyword evidence="4" id="KW-1185">Reference proteome</keyword>
<feature type="domain" description="Spatacsin C-terminal" evidence="2">
    <location>
        <begin position="2866"/>
        <end position="3156"/>
    </location>
</feature>
<evidence type="ECO:0000313" key="4">
    <source>
        <dbReference type="Proteomes" id="UP000554482"/>
    </source>
</evidence>
<evidence type="ECO:0000313" key="3">
    <source>
        <dbReference type="EMBL" id="KAF5204820.1"/>
    </source>
</evidence>
<organism evidence="3 4">
    <name type="scientific">Thalictrum thalictroides</name>
    <name type="common">Rue-anemone</name>
    <name type="synonym">Anemone thalictroides</name>
    <dbReference type="NCBI Taxonomy" id="46969"/>
    <lineage>
        <taxon>Eukaryota</taxon>
        <taxon>Viridiplantae</taxon>
        <taxon>Streptophyta</taxon>
        <taxon>Embryophyta</taxon>
        <taxon>Tracheophyta</taxon>
        <taxon>Spermatophyta</taxon>
        <taxon>Magnoliopsida</taxon>
        <taxon>Ranunculales</taxon>
        <taxon>Ranunculaceae</taxon>
        <taxon>Thalictroideae</taxon>
        <taxon>Thalictrum</taxon>
    </lineage>
</organism>
<evidence type="ECO:0000256" key="1">
    <source>
        <dbReference type="SAM" id="MobiDB-lite"/>
    </source>
</evidence>
<feature type="region of interest" description="Disordered" evidence="1">
    <location>
        <begin position="1414"/>
        <end position="1433"/>
    </location>
</feature>
<dbReference type="Pfam" id="PF14649">
    <property type="entry name" value="Spatacsin_C"/>
    <property type="match status" value="1"/>
</dbReference>
<protein>
    <submittedName>
        <fullName evidence="3">Spatacsin</fullName>
    </submittedName>
</protein>
<dbReference type="EMBL" id="JABWDY010004936">
    <property type="protein sequence ID" value="KAF5204820.1"/>
    <property type="molecule type" value="Genomic_DNA"/>
</dbReference>
<feature type="region of interest" description="Disordered" evidence="1">
    <location>
        <begin position="972"/>
        <end position="991"/>
    </location>
</feature>
<gene>
    <name evidence="3" type="ORF">FRX31_005594</name>
</gene>
<proteinExistence type="predicted"/>
<accession>A0A7J6X8C6</accession>
<dbReference type="OrthoDB" id="2018754at2759"/>